<accession>A0ACC1NYV0</accession>
<name>A0ACC1NYV0_9PEZI</name>
<evidence type="ECO:0000313" key="1">
    <source>
        <dbReference type="EMBL" id="KAJ2984328.1"/>
    </source>
</evidence>
<proteinExistence type="predicted"/>
<dbReference type="Proteomes" id="UP001143856">
    <property type="component" value="Unassembled WGS sequence"/>
</dbReference>
<dbReference type="EMBL" id="JAPDGR010001312">
    <property type="protein sequence ID" value="KAJ2984328.1"/>
    <property type="molecule type" value="Genomic_DNA"/>
</dbReference>
<organism evidence="1 2">
    <name type="scientific">Xylaria curta</name>
    <dbReference type="NCBI Taxonomy" id="42375"/>
    <lineage>
        <taxon>Eukaryota</taxon>
        <taxon>Fungi</taxon>
        <taxon>Dikarya</taxon>
        <taxon>Ascomycota</taxon>
        <taxon>Pezizomycotina</taxon>
        <taxon>Sordariomycetes</taxon>
        <taxon>Xylariomycetidae</taxon>
        <taxon>Xylariales</taxon>
        <taxon>Xylariaceae</taxon>
        <taxon>Xylaria</taxon>
    </lineage>
</organism>
<comment type="caution">
    <text evidence="1">The sequence shown here is derived from an EMBL/GenBank/DDBJ whole genome shotgun (WGS) entry which is preliminary data.</text>
</comment>
<keyword evidence="2" id="KW-1185">Reference proteome</keyword>
<reference evidence="1" key="1">
    <citation type="submission" date="2022-10" db="EMBL/GenBank/DDBJ databases">
        <title>Genome Sequence of Xylaria curta.</title>
        <authorList>
            <person name="Buettner E."/>
        </authorList>
    </citation>
    <scope>NUCLEOTIDE SEQUENCE</scope>
    <source>
        <strain evidence="1">Babe10</strain>
    </source>
</reference>
<gene>
    <name evidence="1" type="ORF">NUW58_g6096</name>
</gene>
<protein>
    <submittedName>
        <fullName evidence="1">Uncharacterized protein</fullName>
    </submittedName>
</protein>
<sequence length="537" mass="61562">MDSNRISTPWAHPEDWDAYRSIMTDLYMNRRKTMKDVKKIMENQHNFHATLRMYKMRFKKWGLAKNIKSKPGLVEDVRPERPRRPSMSEQKSNPPIAPRMGIRRVENHASIQSFQQLWTQSAIRNMAPPDCYKFAESTSYFIQMYFKSIGFPGPESSTVYKRMVITTVGVEWMDFLTTARVLLAFGHTQRAMRLIDVCCHQYRSLLRSQDMSTMGITLTAVRRLLHHNSGLAAAFLNFVCKMAEIVLGTFHPLSMLLHKLKEAGLNHLDFCTGMPLQYHLGDTMHFIPHPMMGPYGDTYYDMIQSKIVDASNELQIVQDRLQNNLQQQPKPQPNFPEDITVTRCRIALLYFYLRHYEVATEVLQGMLSEPLVDAHVVAGCYEILHNIAIAENKHELALRMIQKAIEASMEVYGYVHCSTFRKMARFESCLRSMGRLLEADKADSVLIGFVSTHLADDNTNPSRKVTLVWYFPKKIDTCVGSFKPTPRAGPQTPKTNLTQKPHSNHHLYKAITRLGINSAMIQRRGFLSLVGSPTPAS</sequence>
<evidence type="ECO:0000313" key="2">
    <source>
        <dbReference type="Proteomes" id="UP001143856"/>
    </source>
</evidence>